<comment type="catalytic activity">
    <reaction evidence="10">
        <text>a very-long-chain acyl-CoA + malonyl-CoA + H(+) = a very-long-chain 3-oxoacyl-CoA + CO2 + CoA</text>
        <dbReference type="Rhea" id="RHEA:32727"/>
        <dbReference type="ChEBI" id="CHEBI:15378"/>
        <dbReference type="ChEBI" id="CHEBI:16526"/>
        <dbReference type="ChEBI" id="CHEBI:57287"/>
        <dbReference type="ChEBI" id="CHEBI:57384"/>
        <dbReference type="ChEBI" id="CHEBI:90725"/>
        <dbReference type="ChEBI" id="CHEBI:90736"/>
        <dbReference type="EC" id="2.3.1.199"/>
    </reaction>
</comment>
<accession>A0ABQ7SBQ1</accession>
<keyword evidence="6 10" id="KW-1133">Transmembrane helix</keyword>
<evidence type="ECO:0000256" key="2">
    <source>
        <dbReference type="ARBA" id="ARBA00022516"/>
    </source>
</evidence>
<feature type="transmembrane region" description="Helical" evidence="10">
    <location>
        <begin position="67"/>
        <end position="86"/>
    </location>
</feature>
<feature type="transmembrane region" description="Helical" evidence="10">
    <location>
        <begin position="37"/>
        <end position="55"/>
    </location>
</feature>
<keyword evidence="7 10" id="KW-0443">Lipid metabolism</keyword>
<keyword evidence="5 10" id="KW-0276">Fatty acid metabolism</keyword>
<dbReference type="EMBL" id="JAIFTH010000066">
    <property type="protein sequence ID" value="KAG9510850.1"/>
    <property type="molecule type" value="Genomic_DNA"/>
</dbReference>
<dbReference type="Proteomes" id="UP000825002">
    <property type="component" value="Unassembled WGS sequence"/>
</dbReference>
<evidence type="ECO:0000256" key="5">
    <source>
        <dbReference type="ARBA" id="ARBA00022832"/>
    </source>
</evidence>
<evidence type="ECO:0000256" key="7">
    <source>
        <dbReference type="ARBA" id="ARBA00023098"/>
    </source>
</evidence>
<sequence length="281" mass="33353">MNQQHQMLPNYSFMFQFERKFDHQHTKEWMERYWHTSFYAVAIYMVVIFGGQAYMSNRPAFKLRRILTIWNTSLALFSILGTFRTLPELLHVLFNHGFYHSVCTSSFIEDVKPSGFWTWMFALSKVPELGDTVFIVLRKQNLIFLHWYHHITVLLFTWFTYSEYTAPARWFVDMNYLVHSLMYSYYALKALGLRLPRKTAMLITTSQIVQMIIGAYVTWYAYYRKSQGDACRITKESANLGLLMYSSYFVLFAQFFYNAYFGARRKAPTTPTSRTSAIKQD</sequence>
<evidence type="ECO:0000256" key="8">
    <source>
        <dbReference type="ARBA" id="ARBA00023136"/>
    </source>
</evidence>
<feature type="transmembrane region" description="Helical" evidence="10">
    <location>
        <begin position="167"/>
        <end position="188"/>
    </location>
</feature>
<evidence type="ECO:0000313" key="11">
    <source>
        <dbReference type="EMBL" id="KAG9510850.1"/>
    </source>
</evidence>
<gene>
    <name evidence="11" type="primary">elovl6</name>
    <name evidence="11" type="ORF">GZH46_00590</name>
</gene>
<comment type="caution">
    <text evidence="11">The sequence shown here is derived from an EMBL/GenBank/DDBJ whole genome shotgun (WGS) entry which is preliminary data.</text>
</comment>
<feature type="transmembrane region" description="Helical" evidence="10">
    <location>
        <begin position="144"/>
        <end position="161"/>
    </location>
</feature>
<feature type="transmembrane region" description="Helical" evidence="10">
    <location>
        <begin position="116"/>
        <end position="137"/>
    </location>
</feature>
<feature type="transmembrane region" description="Helical" evidence="10">
    <location>
        <begin position="200"/>
        <end position="222"/>
    </location>
</feature>
<dbReference type="EC" id="2.3.1.199" evidence="10"/>
<evidence type="ECO:0000256" key="3">
    <source>
        <dbReference type="ARBA" id="ARBA00022679"/>
    </source>
</evidence>
<keyword evidence="4 10" id="KW-0812">Transmembrane</keyword>
<feature type="non-terminal residue" evidence="11">
    <location>
        <position position="1"/>
    </location>
</feature>
<feature type="transmembrane region" description="Helical" evidence="10">
    <location>
        <begin position="242"/>
        <end position="261"/>
    </location>
</feature>
<name>A0ABQ7SBQ1_9ACAR</name>
<proteinExistence type="inferred from homology"/>
<evidence type="ECO:0000256" key="1">
    <source>
        <dbReference type="ARBA" id="ARBA00004141"/>
    </source>
</evidence>
<keyword evidence="8 10" id="KW-0472">Membrane</keyword>
<dbReference type="PROSITE" id="PS01188">
    <property type="entry name" value="ELO"/>
    <property type="match status" value="1"/>
</dbReference>
<evidence type="ECO:0000256" key="4">
    <source>
        <dbReference type="ARBA" id="ARBA00022692"/>
    </source>
</evidence>
<keyword evidence="12" id="KW-1185">Reference proteome</keyword>
<dbReference type="PANTHER" id="PTHR11157">
    <property type="entry name" value="FATTY ACID ACYL TRANSFERASE-RELATED"/>
    <property type="match status" value="1"/>
</dbReference>
<dbReference type="InterPro" id="IPR030457">
    <property type="entry name" value="ELO_CS"/>
</dbReference>
<organism evidence="11 12">
    <name type="scientific">Fragariocoptes setiger</name>
    <dbReference type="NCBI Taxonomy" id="1670756"/>
    <lineage>
        <taxon>Eukaryota</taxon>
        <taxon>Metazoa</taxon>
        <taxon>Ecdysozoa</taxon>
        <taxon>Arthropoda</taxon>
        <taxon>Chelicerata</taxon>
        <taxon>Arachnida</taxon>
        <taxon>Acari</taxon>
        <taxon>Acariformes</taxon>
        <taxon>Trombidiformes</taxon>
        <taxon>Prostigmata</taxon>
        <taxon>Eupodina</taxon>
        <taxon>Eriophyoidea</taxon>
        <taxon>Phytoptidae</taxon>
        <taxon>Fragariocoptes</taxon>
    </lineage>
</organism>
<comment type="subcellular location">
    <subcellularLocation>
        <location evidence="1">Membrane</location>
        <topology evidence="1">Multi-pass membrane protein</topology>
    </subcellularLocation>
</comment>
<dbReference type="PANTHER" id="PTHR11157:SF17">
    <property type="entry name" value="ELONGATION OF VERY LONG CHAIN FATTY ACIDS PROTEIN 6"/>
    <property type="match status" value="1"/>
</dbReference>
<comment type="similarity">
    <text evidence="10">Belongs to the ELO family.</text>
</comment>
<dbReference type="Pfam" id="PF01151">
    <property type="entry name" value="ELO"/>
    <property type="match status" value="1"/>
</dbReference>
<evidence type="ECO:0000256" key="6">
    <source>
        <dbReference type="ARBA" id="ARBA00022989"/>
    </source>
</evidence>
<evidence type="ECO:0000256" key="10">
    <source>
        <dbReference type="RuleBase" id="RU361115"/>
    </source>
</evidence>
<dbReference type="InterPro" id="IPR002076">
    <property type="entry name" value="ELO_fam"/>
</dbReference>
<evidence type="ECO:0000256" key="9">
    <source>
        <dbReference type="ARBA" id="ARBA00023160"/>
    </source>
</evidence>
<protein>
    <recommendedName>
        <fullName evidence="10">Elongation of very long chain fatty acids protein</fullName>
        <ecNumber evidence="10">2.3.1.199</ecNumber>
    </recommendedName>
    <alternativeName>
        <fullName evidence="10">Very-long-chain 3-oxoacyl-CoA synthase</fullName>
    </alternativeName>
</protein>
<reference evidence="11 12" key="1">
    <citation type="submission" date="2020-10" db="EMBL/GenBank/DDBJ databases">
        <authorList>
            <person name="Klimov P.B."/>
            <person name="Dyachkov S.M."/>
            <person name="Chetverikov P.E."/>
        </authorList>
    </citation>
    <scope>NUCLEOTIDE SEQUENCE [LARGE SCALE GENOMIC DNA]</scope>
    <source>
        <strain evidence="11">BMOC 18-1129-001#AD2665</strain>
        <tissue evidence="11">Entire mites</tissue>
    </source>
</reference>
<keyword evidence="3 10" id="KW-0808">Transferase</keyword>
<keyword evidence="2 10" id="KW-0444">Lipid biosynthesis</keyword>
<keyword evidence="9 10" id="KW-0275">Fatty acid biosynthesis</keyword>
<evidence type="ECO:0000313" key="12">
    <source>
        <dbReference type="Proteomes" id="UP000825002"/>
    </source>
</evidence>